<name>A0A2S6N8E5_9HYPH</name>
<dbReference type="EMBL" id="NHSJ01000070">
    <property type="protein sequence ID" value="PPQ30879.1"/>
    <property type="molecule type" value="Genomic_DNA"/>
</dbReference>
<accession>A0A2S6N8E5</accession>
<keyword evidence="2" id="KW-1185">Reference proteome</keyword>
<sequence>MNARASIVAVGGADSAGKRGVIGDFIERRRAEGFRVVGVVEARDPGAGACGELAVTDLATGARIKISQNLGPGSTACNLDPGGVALACAAVQRALKSGADMVVLSKFGKLEAGGGGLRDAFCAALDAGVPVVTTLHPVLREDWARFAGDLAEEIAPEFSALENWWRDLAAAAPAAHAA</sequence>
<dbReference type="AlphaFoldDB" id="A0A2S6N8E5"/>
<evidence type="ECO:0000313" key="1">
    <source>
        <dbReference type="EMBL" id="PPQ30879.1"/>
    </source>
</evidence>
<protein>
    <recommendedName>
        <fullName evidence="3">3-dehydroquinate dehydratase</fullName>
    </recommendedName>
</protein>
<organism evidence="1 2">
    <name type="scientific">Rhodoblastus sphagnicola</name>
    <dbReference type="NCBI Taxonomy" id="333368"/>
    <lineage>
        <taxon>Bacteria</taxon>
        <taxon>Pseudomonadati</taxon>
        <taxon>Pseudomonadota</taxon>
        <taxon>Alphaproteobacteria</taxon>
        <taxon>Hyphomicrobiales</taxon>
        <taxon>Rhodoblastaceae</taxon>
        <taxon>Rhodoblastus</taxon>
    </lineage>
</organism>
<dbReference type="InterPro" id="IPR018912">
    <property type="entry name" value="DUF2478"/>
</dbReference>
<comment type="caution">
    <text evidence="1">The sequence shown here is derived from an EMBL/GenBank/DDBJ whole genome shotgun (WGS) entry which is preliminary data.</text>
</comment>
<dbReference type="RefSeq" id="WP_104507908.1">
    <property type="nucleotide sequence ID" value="NZ_JACIGC010000005.1"/>
</dbReference>
<dbReference type="Proteomes" id="UP000239089">
    <property type="component" value="Unassembled WGS sequence"/>
</dbReference>
<dbReference type="OrthoDB" id="5918880at2"/>
<reference evidence="1 2" key="1">
    <citation type="journal article" date="2018" name="Arch. Microbiol.">
        <title>New insights into the metabolic potential of the phototrophic purple bacterium Rhodopila globiformis DSM 161(T) from its draft genome sequence and evidence for a vanadium-dependent nitrogenase.</title>
        <authorList>
            <person name="Imhoff J.F."/>
            <person name="Rahn T."/>
            <person name="Kunzel S."/>
            <person name="Neulinger S.C."/>
        </authorList>
    </citation>
    <scope>NUCLEOTIDE SEQUENCE [LARGE SCALE GENOMIC DNA]</scope>
    <source>
        <strain evidence="1 2">DSM 16996</strain>
    </source>
</reference>
<proteinExistence type="predicted"/>
<gene>
    <name evidence="1" type="ORF">CCR94_11010</name>
</gene>
<evidence type="ECO:0000313" key="2">
    <source>
        <dbReference type="Proteomes" id="UP000239089"/>
    </source>
</evidence>
<evidence type="ECO:0008006" key="3">
    <source>
        <dbReference type="Google" id="ProtNLM"/>
    </source>
</evidence>
<dbReference type="Pfam" id="PF10649">
    <property type="entry name" value="DUF2478"/>
    <property type="match status" value="1"/>
</dbReference>